<gene>
    <name evidence="1" type="ORF">HPBE_LOCUS8874</name>
</gene>
<evidence type="ECO:0000313" key="2">
    <source>
        <dbReference type="Proteomes" id="UP000050761"/>
    </source>
</evidence>
<evidence type="ECO:0000313" key="1">
    <source>
        <dbReference type="EMBL" id="VDO78176.1"/>
    </source>
</evidence>
<evidence type="ECO:0000313" key="3">
    <source>
        <dbReference type="WBParaSite" id="HPBE_0000887301-mRNA-1"/>
    </source>
</evidence>
<dbReference type="WBParaSite" id="HPBE_0000887301-mRNA-1">
    <property type="protein sequence ID" value="HPBE_0000887301-mRNA-1"/>
    <property type="gene ID" value="HPBE_0000887301"/>
</dbReference>
<dbReference type="OrthoDB" id="5869110at2759"/>
<organism evidence="2 3">
    <name type="scientific">Heligmosomoides polygyrus</name>
    <name type="common">Parasitic roundworm</name>
    <dbReference type="NCBI Taxonomy" id="6339"/>
    <lineage>
        <taxon>Eukaryota</taxon>
        <taxon>Metazoa</taxon>
        <taxon>Ecdysozoa</taxon>
        <taxon>Nematoda</taxon>
        <taxon>Chromadorea</taxon>
        <taxon>Rhabditida</taxon>
        <taxon>Rhabditina</taxon>
        <taxon>Rhabditomorpha</taxon>
        <taxon>Strongyloidea</taxon>
        <taxon>Heligmosomidae</taxon>
        <taxon>Heligmosomoides</taxon>
    </lineage>
</organism>
<dbReference type="EMBL" id="UZAH01026277">
    <property type="protein sequence ID" value="VDO78176.1"/>
    <property type="molecule type" value="Genomic_DNA"/>
</dbReference>
<reference evidence="1 2" key="1">
    <citation type="submission" date="2018-11" db="EMBL/GenBank/DDBJ databases">
        <authorList>
            <consortium name="Pathogen Informatics"/>
        </authorList>
    </citation>
    <scope>NUCLEOTIDE SEQUENCE [LARGE SCALE GENOMIC DNA]</scope>
</reference>
<accession>A0A183FN39</accession>
<proteinExistence type="predicted"/>
<reference evidence="3" key="2">
    <citation type="submission" date="2019-09" db="UniProtKB">
        <authorList>
            <consortium name="WormBaseParasite"/>
        </authorList>
    </citation>
    <scope>IDENTIFICATION</scope>
</reference>
<protein>
    <submittedName>
        <fullName evidence="3">Nuclear pore complex protein</fullName>
    </submittedName>
</protein>
<name>A0A183FN39_HELPZ</name>
<dbReference type="Proteomes" id="UP000050761">
    <property type="component" value="Unassembled WGS sequence"/>
</dbReference>
<sequence length="473" mass="53985">MTAIFSEDDRDFFNKFTTARKADCLSADILSDVHNVLSNKETGSTSKGVHTHHPSVDFVILTAMLEAAYEERMAEIVKAWMVYFDKKRVRYLLLTFVILSELERGSKFFEAAVNFVAKTMSPDEKLFDFYLNEIDGHLRGKYGVLRILLKEGPPSSDAEKEAFVNTICDQLENKLDSQLIANAASDLVATMVVLFPTSARLQNLLVQNMVHHVKCIHTNTLRWLGRFEATKESGKFLRCLQHTLRESFAGVKDDIWPPRLWETEDVSCIDPRWDSEEAEDVFWEADRVLDAYLNVSTILHQRFRYEVDSNDPLVHAGLKWHLPEVRLSAFQLWTAGLGKGLQEPENNHILEEFILSNASTSMTSLRKAVEVASNSCSFSPEGKLKWEIILTDVREREKLDEEQRGMSFLPDDLSISEVLQLPPAEKARERLEELLQLSGSHDSKSCPAFPDLYENLVKAGYDQRVFARFIIVS</sequence>
<dbReference type="AlphaFoldDB" id="A0A183FN39"/>
<accession>A0A3P7XTQ3</accession>
<keyword evidence="2" id="KW-1185">Reference proteome</keyword>